<dbReference type="InterPro" id="IPR035940">
    <property type="entry name" value="CAP_sf"/>
</dbReference>
<reference evidence="3" key="1">
    <citation type="journal article" date="2023" name="Insect Mol. Biol.">
        <title>Genome sequencing provides insights into the evolution of gene families encoding plant cell wall-degrading enzymes in longhorned beetles.</title>
        <authorList>
            <person name="Shin N.R."/>
            <person name="Okamura Y."/>
            <person name="Kirsch R."/>
            <person name="Pauchet Y."/>
        </authorList>
    </citation>
    <scope>NUCLEOTIDE SEQUENCE</scope>
    <source>
        <strain evidence="3">AMC_N1</strain>
    </source>
</reference>
<proteinExistence type="predicted"/>
<dbReference type="SUPFAM" id="SSF55797">
    <property type="entry name" value="PR-1-like"/>
    <property type="match status" value="1"/>
</dbReference>
<name>A0AAV8YKS0_9CUCU</name>
<evidence type="ECO:0000256" key="1">
    <source>
        <dbReference type="ARBA" id="ARBA00004613"/>
    </source>
</evidence>
<evidence type="ECO:0000313" key="4">
    <source>
        <dbReference type="Proteomes" id="UP001162162"/>
    </source>
</evidence>
<organism evidence="3 4">
    <name type="scientific">Aromia moschata</name>
    <dbReference type="NCBI Taxonomy" id="1265417"/>
    <lineage>
        <taxon>Eukaryota</taxon>
        <taxon>Metazoa</taxon>
        <taxon>Ecdysozoa</taxon>
        <taxon>Arthropoda</taxon>
        <taxon>Hexapoda</taxon>
        <taxon>Insecta</taxon>
        <taxon>Pterygota</taxon>
        <taxon>Neoptera</taxon>
        <taxon>Endopterygota</taxon>
        <taxon>Coleoptera</taxon>
        <taxon>Polyphaga</taxon>
        <taxon>Cucujiformia</taxon>
        <taxon>Chrysomeloidea</taxon>
        <taxon>Cerambycidae</taxon>
        <taxon>Cerambycinae</taxon>
        <taxon>Callichromatini</taxon>
        <taxon>Aromia</taxon>
    </lineage>
</organism>
<dbReference type="EMBL" id="JAPWTK010000089">
    <property type="protein sequence ID" value="KAJ8951162.1"/>
    <property type="molecule type" value="Genomic_DNA"/>
</dbReference>
<evidence type="ECO:0000256" key="2">
    <source>
        <dbReference type="ARBA" id="ARBA00022525"/>
    </source>
</evidence>
<accession>A0AAV8YKS0</accession>
<protein>
    <submittedName>
        <fullName evidence="3">Uncharacterized protein</fullName>
    </submittedName>
</protein>
<keyword evidence="4" id="KW-1185">Reference proteome</keyword>
<comment type="subcellular location">
    <subcellularLocation>
        <location evidence="1">Secreted</location>
    </subcellularLocation>
</comment>
<gene>
    <name evidence="3" type="ORF">NQ318_021606</name>
</gene>
<sequence>MNATVDMYYLSCNYGVGGNMLSSRIYKRGAPCSACSKGLRCNSEYKGLCGKIVVAGAERLELLPEMILIVLLTTIVFR</sequence>
<comment type="caution">
    <text evidence="3">The sequence shown here is derived from an EMBL/GenBank/DDBJ whole genome shotgun (WGS) entry which is preliminary data.</text>
</comment>
<dbReference type="Gene3D" id="3.40.33.10">
    <property type="entry name" value="CAP"/>
    <property type="match status" value="1"/>
</dbReference>
<keyword evidence="2" id="KW-0964">Secreted</keyword>
<evidence type="ECO:0000313" key="3">
    <source>
        <dbReference type="EMBL" id="KAJ8951162.1"/>
    </source>
</evidence>
<dbReference type="AlphaFoldDB" id="A0AAV8YKS0"/>
<dbReference type="Proteomes" id="UP001162162">
    <property type="component" value="Unassembled WGS sequence"/>
</dbReference>